<accession>A0ACB8AXI9</accession>
<keyword evidence="2" id="KW-1185">Reference proteome</keyword>
<organism evidence="1 2">
    <name type="scientific">Leucogyrophana mollusca</name>
    <dbReference type="NCBI Taxonomy" id="85980"/>
    <lineage>
        <taxon>Eukaryota</taxon>
        <taxon>Fungi</taxon>
        <taxon>Dikarya</taxon>
        <taxon>Basidiomycota</taxon>
        <taxon>Agaricomycotina</taxon>
        <taxon>Agaricomycetes</taxon>
        <taxon>Agaricomycetidae</taxon>
        <taxon>Boletales</taxon>
        <taxon>Boletales incertae sedis</taxon>
        <taxon>Leucogyrophana</taxon>
    </lineage>
</organism>
<reference evidence="1" key="1">
    <citation type="journal article" date="2021" name="New Phytol.">
        <title>Evolutionary innovations through gain and loss of genes in the ectomycorrhizal Boletales.</title>
        <authorList>
            <person name="Wu G."/>
            <person name="Miyauchi S."/>
            <person name="Morin E."/>
            <person name="Kuo A."/>
            <person name="Drula E."/>
            <person name="Varga T."/>
            <person name="Kohler A."/>
            <person name="Feng B."/>
            <person name="Cao Y."/>
            <person name="Lipzen A."/>
            <person name="Daum C."/>
            <person name="Hundley H."/>
            <person name="Pangilinan J."/>
            <person name="Johnson J."/>
            <person name="Barry K."/>
            <person name="LaButti K."/>
            <person name="Ng V."/>
            <person name="Ahrendt S."/>
            <person name="Min B."/>
            <person name="Choi I.G."/>
            <person name="Park H."/>
            <person name="Plett J.M."/>
            <person name="Magnuson J."/>
            <person name="Spatafora J.W."/>
            <person name="Nagy L.G."/>
            <person name="Henrissat B."/>
            <person name="Grigoriev I.V."/>
            <person name="Yang Z.L."/>
            <person name="Xu J."/>
            <person name="Martin F.M."/>
        </authorList>
    </citation>
    <scope>NUCLEOTIDE SEQUENCE</scope>
    <source>
        <strain evidence="1">KUC20120723A-06</strain>
    </source>
</reference>
<evidence type="ECO:0000313" key="2">
    <source>
        <dbReference type="Proteomes" id="UP000790709"/>
    </source>
</evidence>
<evidence type="ECO:0000313" key="1">
    <source>
        <dbReference type="EMBL" id="KAH7918261.1"/>
    </source>
</evidence>
<name>A0ACB8AXI9_9AGAM</name>
<comment type="caution">
    <text evidence="1">The sequence shown here is derived from an EMBL/GenBank/DDBJ whole genome shotgun (WGS) entry which is preliminary data.</text>
</comment>
<dbReference type="Proteomes" id="UP000790709">
    <property type="component" value="Unassembled WGS sequence"/>
</dbReference>
<proteinExistence type="predicted"/>
<gene>
    <name evidence="1" type="ORF">BV22DRAFT_1051850</name>
</gene>
<dbReference type="EMBL" id="MU266818">
    <property type="protein sequence ID" value="KAH7918261.1"/>
    <property type="molecule type" value="Genomic_DNA"/>
</dbReference>
<protein>
    <submittedName>
        <fullName evidence="1">Uncharacterized protein</fullName>
    </submittedName>
</protein>
<sequence length="322" mass="36507">MGTRLITDREYLFSGQERDAAMVSIRRGLPPLTTADHNTGHRVFNTSAAMQKFLSRTAKEKQVNEQQGLVAAQTSPDQSIDRKRLLRTSFGIFYTTYIHHWNRRWVTFLGVNKRTLHIFNGVFPNVNYMIYTNGAVFAVTLLCISEWRSNISSTALALVIGFVNCVTDLPNQEVAQLLLQCYSFLYEDTDNPDHTWPYRSIDYVNVPALNTEELASGGMMHGILVACTIVLERALKFIQDDIINVDEVLTSIEQGKFTVKLPKVMNPNTSKMTTGPYQFAIANWRDEHVSWLQSVGSKDKATLKDIIESARKLLKKTAYCLL</sequence>